<dbReference type="Pfam" id="PF11734">
    <property type="entry name" value="TilS_C"/>
    <property type="match status" value="1"/>
</dbReference>
<accession>A0A380BAX6</accession>
<dbReference type="CDD" id="cd01992">
    <property type="entry name" value="TilS_N"/>
    <property type="match status" value="1"/>
</dbReference>
<dbReference type="GO" id="GO:0005737">
    <property type="term" value="C:cytoplasm"/>
    <property type="evidence" value="ECO:0007669"/>
    <property type="project" value="UniProtKB-SubCell"/>
</dbReference>
<dbReference type="Gene3D" id="3.30.465.60">
    <property type="match status" value="1"/>
</dbReference>
<dbReference type="EMBL" id="UGYZ01000002">
    <property type="protein sequence ID" value="SUI98333.1"/>
    <property type="molecule type" value="Genomic_DNA"/>
</dbReference>
<dbReference type="NCBIfam" id="TIGR02432">
    <property type="entry name" value="lysidine_TilS_N"/>
    <property type="match status" value="1"/>
</dbReference>
<dbReference type="InterPro" id="IPR012795">
    <property type="entry name" value="tRNA_Ile_lys_synt_N"/>
</dbReference>
<dbReference type="SMART" id="SM00977">
    <property type="entry name" value="TilS_C"/>
    <property type="match status" value="1"/>
</dbReference>
<dbReference type="SUPFAM" id="SSF82829">
    <property type="entry name" value="MesJ substrate recognition domain-like"/>
    <property type="match status" value="1"/>
</dbReference>
<reference evidence="10 11" key="1">
    <citation type="submission" date="2018-06" db="EMBL/GenBank/DDBJ databases">
        <authorList>
            <consortium name="Pathogen Informatics"/>
            <person name="Doyle S."/>
        </authorList>
    </citation>
    <scope>NUCLEOTIDE SEQUENCE [LARGE SCALE GENOMIC DNA]</scope>
    <source>
        <strain evidence="11">ATCC 11859 / DSM 33 / NCIB 8841 / NCTC 4822</strain>
    </source>
</reference>
<evidence type="ECO:0000313" key="11">
    <source>
        <dbReference type="Proteomes" id="UP000254519"/>
    </source>
</evidence>
<feature type="binding site" evidence="8">
    <location>
        <begin position="29"/>
        <end position="34"/>
    </location>
    <ligand>
        <name>ATP</name>
        <dbReference type="ChEBI" id="CHEBI:30616"/>
    </ligand>
</feature>
<dbReference type="EC" id="6.3.4.19" evidence="8"/>
<dbReference type="SUPFAM" id="SSF52402">
    <property type="entry name" value="Adenine nucleotide alpha hydrolases-like"/>
    <property type="match status" value="1"/>
</dbReference>
<keyword evidence="4 8" id="KW-0819">tRNA processing</keyword>
<keyword evidence="3 8" id="KW-0436">Ligase</keyword>
<dbReference type="Pfam" id="PF01171">
    <property type="entry name" value="ATP_bind_3"/>
    <property type="match status" value="1"/>
</dbReference>
<name>A0A380BAX6_SPOPA</name>
<dbReference type="Proteomes" id="UP000254519">
    <property type="component" value="Unassembled WGS sequence"/>
</dbReference>
<evidence type="ECO:0000256" key="2">
    <source>
        <dbReference type="ARBA" id="ARBA00022490"/>
    </source>
</evidence>
<sequence length="465" mass="54057">MQGFDKKVYQFIQEHLLVQPGSRILIACSGGVDSMALLHFFATNRKWLQIDIGAAHVDHMLRGEESAAESKFVEKFCEGVGIPFYGGNVPVPAILKRTGGNVQTVCREGRYEFFDEVMRKHRYEYLATGHHAEDQLETVLMQVTKGSSPLGMPIKRRFTIGTLIRPFLSVDKAEIYQYVKEREVPYHEDPSNQSDDYMRNRFRRYIVPYMVRENKSVVKNIVPLTDELQEDEALLQQLAKEQVELHVEFTHDGFPSMNVKTFQSIPTALQRRVIPLLLDYLYHQENSALFYKSDLIRQLLEHLHSQDGNVSIDLPYGFHFLREYDKFTLRSKHAVQPQQIPLLRGEKVYWDDYLWLYWEKISDVNNDILLSAKEVTFFDLPEESLPLSVRPRKEGDRILLQGMTQAKRLSRLFIDEKVSRTLRDQLPVIVTKQEEVCAVPSLRYGNKFTKQQTADSKYIFVVGNN</sequence>
<evidence type="ECO:0000259" key="9">
    <source>
        <dbReference type="SMART" id="SM00977"/>
    </source>
</evidence>
<organism evidence="10 11">
    <name type="scientific">Sporosarcina pasteurii</name>
    <name type="common">Bacillus pasteurii</name>
    <dbReference type="NCBI Taxonomy" id="1474"/>
    <lineage>
        <taxon>Bacteria</taxon>
        <taxon>Bacillati</taxon>
        <taxon>Bacillota</taxon>
        <taxon>Bacilli</taxon>
        <taxon>Bacillales</taxon>
        <taxon>Caryophanaceae</taxon>
        <taxon>Sporosarcina</taxon>
    </lineage>
</organism>
<dbReference type="NCBIfam" id="TIGR02433">
    <property type="entry name" value="lysidine_TilS_C"/>
    <property type="match status" value="1"/>
</dbReference>
<evidence type="ECO:0000256" key="1">
    <source>
        <dbReference type="ARBA" id="ARBA00004496"/>
    </source>
</evidence>
<comment type="catalytic activity">
    <reaction evidence="7 8">
        <text>cytidine(34) in tRNA(Ile2) + L-lysine + ATP = lysidine(34) in tRNA(Ile2) + AMP + diphosphate + H(+)</text>
        <dbReference type="Rhea" id="RHEA:43744"/>
        <dbReference type="Rhea" id="RHEA-COMP:10625"/>
        <dbReference type="Rhea" id="RHEA-COMP:10670"/>
        <dbReference type="ChEBI" id="CHEBI:15378"/>
        <dbReference type="ChEBI" id="CHEBI:30616"/>
        <dbReference type="ChEBI" id="CHEBI:32551"/>
        <dbReference type="ChEBI" id="CHEBI:33019"/>
        <dbReference type="ChEBI" id="CHEBI:82748"/>
        <dbReference type="ChEBI" id="CHEBI:83665"/>
        <dbReference type="ChEBI" id="CHEBI:456215"/>
        <dbReference type="EC" id="6.3.4.19"/>
    </reaction>
</comment>
<comment type="similarity">
    <text evidence="8">Belongs to the tRNA(Ile)-lysidine synthase family.</text>
</comment>
<evidence type="ECO:0000256" key="4">
    <source>
        <dbReference type="ARBA" id="ARBA00022694"/>
    </source>
</evidence>
<dbReference type="PANTHER" id="PTHR43033:SF1">
    <property type="entry name" value="TRNA(ILE)-LYSIDINE SYNTHASE-RELATED"/>
    <property type="match status" value="1"/>
</dbReference>
<evidence type="ECO:0000256" key="6">
    <source>
        <dbReference type="ARBA" id="ARBA00022840"/>
    </source>
</evidence>
<gene>
    <name evidence="8 10" type="primary">tilS</name>
    <name evidence="10" type="ORF">NCTC4822_00108</name>
</gene>
<comment type="subcellular location">
    <subcellularLocation>
        <location evidence="1 8">Cytoplasm</location>
    </subcellularLocation>
</comment>
<comment type="function">
    <text evidence="8">Ligates lysine onto the cytidine present at position 34 of the AUA codon-specific tRNA(Ile) that contains the anticodon CAU, in an ATP-dependent manner. Cytidine is converted to lysidine, thus changing the amino acid specificity of the tRNA from methionine to isoleucine.</text>
</comment>
<evidence type="ECO:0000256" key="8">
    <source>
        <dbReference type="HAMAP-Rule" id="MF_01161"/>
    </source>
</evidence>
<evidence type="ECO:0000256" key="5">
    <source>
        <dbReference type="ARBA" id="ARBA00022741"/>
    </source>
</evidence>
<dbReference type="HAMAP" id="MF_01161">
    <property type="entry name" value="tRNA_Ile_lys_synt"/>
    <property type="match status" value="1"/>
</dbReference>
<dbReference type="AlphaFoldDB" id="A0A380BAX6"/>
<comment type="domain">
    <text evidence="8">The N-terminal region contains the highly conserved SGGXDS motif, predicted to be a P-loop motif involved in ATP binding.</text>
</comment>
<keyword evidence="6 8" id="KW-0067">ATP-binding</keyword>
<dbReference type="InterPro" id="IPR011063">
    <property type="entry name" value="TilS/TtcA_N"/>
</dbReference>
<evidence type="ECO:0000313" key="10">
    <source>
        <dbReference type="EMBL" id="SUI98333.1"/>
    </source>
</evidence>
<evidence type="ECO:0000256" key="3">
    <source>
        <dbReference type="ARBA" id="ARBA00022598"/>
    </source>
</evidence>
<evidence type="ECO:0000256" key="7">
    <source>
        <dbReference type="ARBA" id="ARBA00048539"/>
    </source>
</evidence>
<dbReference type="GO" id="GO:0006400">
    <property type="term" value="P:tRNA modification"/>
    <property type="evidence" value="ECO:0007669"/>
    <property type="project" value="UniProtKB-UniRule"/>
</dbReference>
<keyword evidence="5 8" id="KW-0547">Nucleotide-binding</keyword>
<dbReference type="InterPro" id="IPR012094">
    <property type="entry name" value="tRNA_Ile_lys_synt"/>
</dbReference>
<dbReference type="RefSeq" id="WP_115359670.1">
    <property type="nucleotide sequence ID" value="NZ_CP038012.1"/>
</dbReference>
<keyword evidence="11" id="KW-1185">Reference proteome</keyword>
<dbReference type="InterPro" id="IPR012796">
    <property type="entry name" value="Lysidine-tRNA-synth_C"/>
</dbReference>
<proteinExistence type="inferred from homology"/>
<keyword evidence="2 8" id="KW-0963">Cytoplasm</keyword>
<dbReference type="GO" id="GO:0032267">
    <property type="term" value="F:tRNA(Ile)-lysidine synthase activity"/>
    <property type="evidence" value="ECO:0007669"/>
    <property type="project" value="UniProtKB-EC"/>
</dbReference>
<dbReference type="Gene3D" id="3.40.50.620">
    <property type="entry name" value="HUPs"/>
    <property type="match status" value="1"/>
</dbReference>
<dbReference type="PANTHER" id="PTHR43033">
    <property type="entry name" value="TRNA(ILE)-LYSIDINE SYNTHASE-RELATED"/>
    <property type="match status" value="1"/>
</dbReference>
<feature type="domain" description="Lysidine-tRNA(Ile) synthetase C-terminal" evidence="9">
    <location>
        <begin position="387"/>
        <end position="461"/>
    </location>
</feature>
<dbReference type="GO" id="GO:0005524">
    <property type="term" value="F:ATP binding"/>
    <property type="evidence" value="ECO:0007669"/>
    <property type="project" value="UniProtKB-UniRule"/>
</dbReference>
<dbReference type="OrthoDB" id="9807403at2"/>
<protein>
    <recommendedName>
        <fullName evidence="8">tRNA(Ile)-lysidine synthase</fullName>
        <ecNumber evidence="8">6.3.4.19</ecNumber>
    </recommendedName>
    <alternativeName>
        <fullName evidence="8">tRNA(Ile)-2-lysyl-cytidine synthase</fullName>
    </alternativeName>
    <alternativeName>
        <fullName evidence="8">tRNA(Ile)-lysidine synthetase</fullName>
    </alternativeName>
</protein>
<dbReference type="InterPro" id="IPR014729">
    <property type="entry name" value="Rossmann-like_a/b/a_fold"/>
</dbReference>
<dbReference type="SUPFAM" id="SSF56037">
    <property type="entry name" value="PheT/TilS domain"/>
    <property type="match status" value="1"/>
</dbReference>